<dbReference type="PANTHER" id="PTHR47053">
    <property type="entry name" value="MUREIN DD-ENDOPEPTIDASE MEPH-RELATED"/>
    <property type="match status" value="1"/>
</dbReference>
<dbReference type="SUPFAM" id="SSF54001">
    <property type="entry name" value="Cysteine proteinases"/>
    <property type="match status" value="1"/>
</dbReference>
<accession>A0A3Q8X6Q9</accession>
<evidence type="ECO:0000256" key="4">
    <source>
        <dbReference type="ARBA" id="ARBA00022807"/>
    </source>
</evidence>
<evidence type="ECO:0000256" key="2">
    <source>
        <dbReference type="ARBA" id="ARBA00022670"/>
    </source>
</evidence>
<evidence type="ECO:0000313" key="9">
    <source>
        <dbReference type="Proteomes" id="UP000272528"/>
    </source>
</evidence>
<dbReference type="InterPro" id="IPR036582">
    <property type="entry name" value="Mao_N_sf"/>
</dbReference>
<dbReference type="RefSeq" id="WP_126015817.1">
    <property type="nucleotide sequence ID" value="NZ_CP034437.1"/>
</dbReference>
<feature type="domain" description="NlpC/P60" evidence="7">
    <location>
        <begin position="233"/>
        <end position="361"/>
    </location>
</feature>
<dbReference type="Pfam" id="PF07833">
    <property type="entry name" value="Cu_amine_oxidN1"/>
    <property type="match status" value="1"/>
</dbReference>
<proteinExistence type="inferred from homology"/>
<dbReference type="PROSITE" id="PS51257">
    <property type="entry name" value="PROKAR_LIPOPROTEIN"/>
    <property type="match status" value="1"/>
</dbReference>
<keyword evidence="6" id="KW-0732">Signal</keyword>
<evidence type="ECO:0000256" key="6">
    <source>
        <dbReference type="SAM" id="SignalP"/>
    </source>
</evidence>
<dbReference type="InterPro" id="IPR038765">
    <property type="entry name" value="Papain-like_cys_pep_sf"/>
</dbReference>
<gene>
    <name evidence="8" type="ORF">EJC50_13625</name>
</gene>
<reference evidence="9" key="1">
    <citation type="submission" date="2018-12" db="EMBL/GenBank/DDBJ databases">
        <title>Genome sequence of Peanibacillus sp.</title>
        <authorList>
            <person name="Subramani G."/>
            <person name="Srinivasan S."/>
            <person name="Kim M.K."/>
        </authorList>
    </citation>
    <scope>NUCLEOTIDE SEQUENCE [LARGE SCALE GENOMIC DNA]</scope>
    <source>
        <strain evidence="9">18JY67-1</strain>
    </source>
</reference>
<dbReference type="GO" id="GO:0008234">
    <property type="term" value="F:cysteine-type peptidase activity"/>
    <property type="evidence" value="ECO:0007669"/>
    <property type="project" value="UniProtKB-KW"/>
</dbReference>
<dbReference type="InterPro" id="IPR051202">
    <property type="entry name" value="Peptidase_C40"/>
</dbReference>
<organism evidence="8 9">
    <name type="scientific">Paenibacillus albus</name>
    <dbReference type="NCBI Taxonomy" id="2495582"/>
    <lineage>
        <taxon>Bacteria</taxon>
        <taxon>Bacillati</taxon>
        <taxon>Bacillota</taxon>
        <taxon>Bacilli</taxon>
        <taxon>Bacillales</taxon>
        <taxon>Paenibacillaceae</taxon>
        <taxon>Paenibacillus</taxon>
    </lineage>
</organism>
<feature type="chain" id="PRO_5039608439" description="NlpC/P60 domain-containing protein" evidence="6">
    <location>
        <begin position="23"/>
        <end position="361"/>
    </location>
</feature>
<feature type="signal peptide" evidence="6">
    <location>
        <begin position="1"/>
        <end position="22"/>
    </location>
</feature>
<dbReference type="EMBL" id="CP034437">
    <property type="protein sequence ID" value="AZN40578.1"/>
    <property type="molecule type" value="Genomic_DNA"/>
</dbReference>
<dbReference type="SUPFAM" id="SSF55383">
    <property type="entry name" value="Copper amine oxidase, domain N"/>
    <property type="match status" value="1"/>
</dbReference>
<feature type="compositionally biased region" description="Low complexity" evidence="5">
    <location>
        <begin position="204"/>
        <end position="229"/>
    </location>
</feature>
<dbReference type="Gene3D" id="3.90.1720.10">
    <property type="entry name" value="endopeptidase domain like (from Nostoc punctiforme)"/>
    <property type="match status" value="1"/>
</dbReference>
<feature type="compositionally biased region" description="Polar residues" evidence="5">
    <location>
        <begin position="154"/>
        <end position="186"/>
    </location>
</feature>
<dbReference type="Pfam" id="PF00877">
    <property type="entry name" value="NLPC_P60"/>
    <property type="match status" value="1"/>
</dbReference>
<dbReference type="Proteomes" id="UP000272528">
    <property type="component" value="Chromosome"/>
</dbReference>
<evidence type="ECO:0000256" key="1">
    <source>
        <dbReference type="ARBA" id="ARBA00007074"/>
    </source>
</evidence>
<sequence length="361" mass="39617">MLKRSMLLASTVLLLASCSSGTGGTVTKSNVAGSVVNLKVKGQASTIKTRHWEEKGGVWIPAERAATYLQYRFDENPKTHAAAIGYGDPLYTFKVGSKQAKIGEQQILLSDAPRMIDNNVCLELRSLSQLIQQPVRWDSGSSTVIIETQTHQLPTNELVNTPPGTSQFRAQSTDISTGDDSSQYDNPDNYDENGNYIGGGRPGNDGNSGNNGNNGNSGSNGNDVQNGNNTADQDKVDEVISYGKRYMGVDYKFNASDYAESRKFDCSSFMQHIFKHVGVDLPRSSRAQSTVGKYVSRKNFIPGDIIFFYTPGRYRTNNIVGHVGLYIGDNQVLQTYGQPGVTITKLVGDWDDRIMWGRRVL</sequence>
<comment type="similarity">
    <text evidence="1">Belongs to the peptidase C40 family.</text>
</comment>
<name>A0A3Q8X6Q9_9BACL</name>
<dbReference type="KEGG" id="palb:EJC50_13625"/>
<keyword evidence="2" id="KW-0645">Protease</keyword>
<feature type="region of interest" description="Disordered" evidence="5">
    <location>
        <begin position="154"/>
        <end position="235"/>
    </location>
</feature>
<evidence type="ECO:0000259" key="7">
    <source>
        <dbReference type="PROSITE" id="PS51935"/>
    </source>
</evidence>
<evidence type="ECO:0000256" key="5">
    <source>
        <dbReference type="SAM" id="MobiDB-lite"/>
    </source>
</evidence>
<dbReference type="OrthoDB" id="9813118at2"/>
<dbReference type="InterPro" id="IPR012854">
    <property type="entry name" value="Cu_amine_oxidase-like_N"/>
</dbReference>
<dbReference type="GO" id="GO:0006508">
    <property type="term" value="P:proteolysis"/>
    <property type="evidence" value="ECO:0007669"/>
    <property type="project" value="UniProtKB-KW"/>
</dbReference>
<dbReference type="AlphaFoldDB" id="A0A3Q8X6Q9"/>
<evidence type="ECO:0000313" key="8">
    <source>
        <dbReference type="EMBL" id="AZN40578.1"/>
    </source>
</evidence>
<dbReference type="PROSITE" id="PS51935">
    <property type="entry name" value="NLPC_P60"/>
    <property type="match status" value="1"/>
</dbReference>
<evidence type="ECO:0000256" key="3">
    <source>
        <dbReference type="ARBA" id="ARBA00022801"/>
    </source>
</evidence>
<protein>
    <recommendedName>
        <fullName evidence="7">NlpC/P60 domain-containing protein</fullName>
    </recommendedName>
</protein>
<dbReference type="InterPro" id="IPR000064">
    <property type="entry name" value="NLP_P60_dom"/>
</dbReference>
<keyword evidence="4" id="KW-0788">Thiol protease</keyword>
<dbReference type="PANTHER" id="PTHR47053:SF1">
    <property type="entry name" value="MUREIN DD-ENDOPEPTIDASE MEPH-RELATED"/>
    <property type="match status" value="1"/>
</dbReference>
<keyword evidence="3" id="KW-0378">Hydrolase</keyword>
<keyword evidence="9" id="KW-1185">Reference proteome</keyword>